<accession>A0AAU7DF34</accession>
<feature type="domain" description="Activator of Hsp90 ATPase homologue 1/2-like C-terminal" evidence="3">
    <location>
        <begin position="64"/>
        <end position="179"/>
    </location>
</feature>
<dbReference type="PROSITE" id="PS51318">
    <property type="entry name" value="TAT"/>
    <property type="match status" value="1"/>
</dbReference>
<reference evidence="4" key="1">
    <citation type="submission" date="2023-03" db="EMBL/GenBank/DDBJ databases">
        <title>Edaphobacter sp.</title>
        <authorList>
            <person name="Huber K.J."/>
            <person name="Papendorf J."/>
            <person name="Pilke C."/>
            <person name="Bunk B."/>
            <person name="Sproeer C."/>
            <person name="Pester M."/>
        </authorList>
    </citation>
    <scope>NUCLEOTIDE SEQUENCE</scope>
    <source>
        <strain evidence="4">DSM 110680</strain>
    </source>
</reference>
<name>A0AAU7DF34_9BACT</name>
<gene>
    <name evidence="4" type="ORF">P8935_12660</name>
</gene>
<evidence type="ECO:0000256" key="2">
    <source>
        <dbReference type="SAM" id="SignalP"/>
    </source>
</evidence>
<comment type="similarity">
    <text evidence="1">Belongs to the AHA1 family.</text>
</comment>
<dbReference type="Pfam" id="PF08327">
    <property type="entry name" value="AHSA1"/>
    <property type="match status" value="1"/>
</dbReference>
<dbReference type="RefSeq" id="WP_348260654.1">
    <property type="nucleotide sequence ID" value="NZ_CP121196.1"/>
</dbReference>
<dbReference type="InterPro" id="IPR006311">
    <property type="entry name" value="TAT_signal"/>
</dbReference>
<evidence type="ECO:0000256" key="1">
    <source>
        <dbReference type="ARBA" id="ARBA00006817"/>
    </source>
</evidence>
<dbReference type="InterPro" id="IPR013538">
    <property type="entry name" value="ASHA1/2-like_C"/>
</dbReference>
<sequence>MNANLSSPSNFLTRRNALSKIVAGVATLTACAAHAQPSQQPAEEKPCTSPNQARTTIHYVLDFKTSPEKFYQAILDAKQFANFSGMPATIDAAQGGTILMFGGLIQGRNIELVPNQRIVQAWRPASWDPGAYSIVHFELKPSAAGTSLTFDHTGFASGLFDHLDWGWKNRYWTPLKKYFSQS</sequence>
<proteinExistence type="inferred from homology"/>
<keyword evidence="2" id="KW-0732">Signal</keyword>
<feature type="chain" id="PRO_5043436741" evidence="2">
    <location>
        <begin position="36"/>
        <end position="182"/>
    </location>
</feature>
<dbReference type="AlphaFoldDB" id="A0AAU7DF34"/>
<evidence type="ECO:0000313" key="4">
    <source>
        <dbReference type="EMBL" id="XBH15421.1"/>
    </source>
</evidence>
<evidence type="ECO:0000259" key="3">
    <source>
        <dbReference type="Pfam" id="PF08327"/>
    </source>
</evidence>
<protein>
    <submittedName>
        <fullName evidence="4">SRPBCC domain-containing protein</fullName>
    </submittedName>
</protein>
<dbReference type="EMBL" id="CP121196">
    <property type="protein sequence ID" value="XBH15421.1"/>
    <property type="molecule type" value="Genomic_DNA"/>
</dbReference>
<dbReference type="Gene3D" id="3.30.530.20">
    <property type="match status" value="1"/>
</dbReference>
<dbReference type="SUPFAM" id="SSF55961">
    <property type="entry name" value="Bet v1-like"/>
    <property type="match status" value="1"/>
</dbReference>
<dbReference type="InterPro" id="IPR023393">
    <property type="entry name" value="START-like_dom_sf"/>
</dbReference>
<organism evidence="4">
    <name type="scientific">Telmatobacter sp. DSM 110680</name>
    <dbReference type="NCBI Taxonomy" id="3036704"/>
    <lineage>
        <taxon>Bacteria</taxon>
        <taxon>Pseudomonadati</taxon>
        <taxon>Acidobacteriota</taxon>
        <taxon>Terriglobia</taxon>
        <taxon>Terriglobales</taxon>
        <taxon>Acidobacteriaceae</taxon>
        <taxon>Telmatobacter</taxon>
    </lineage>
</organism>
<feature type="signal peptide" evidence="2">
    <location>
        <begin position="1"/>
        <end position="35"/>
    </location>
</feature>